<dbReference type="InterPro" id="IPR047575">
    <property type="entry name" value="Sm"/>
</dbReference>
<evidence type="ECO:0000256" key="9">
    <source>
        <dbReference type="ARBA" id="ARBA00030144"/>
    </source>
</evidence>
<feature type="domain" description="Sm" evidence="11">
    <location>
        <begin position="105"/>
        <end position="177"/>
    </location>
</feature>
<dbReference type="AlphaFoldDB" id="K0SEM8"/>
<evidence type="ECO:0000256" key="2">
    <source>
        <dbReference type="ARBA" id="ARBA00007927"/>
    </source>
</evidence>
<dbReference type="CDD" id="cd01722">
    <property type="entry name" value="Sm_F"/>
    <property type="match status" value="1"/>
</dbReference>
<keyword evidence="5" id="KW-0694">RNA-binding</keyword>
<keyword evidence="3" id="KW-0507">mRNA processing</keyword>
<dbReference type="GO" id="GO:0034715">
    <property type="term" value="C:pICln-Sm protein complex"/>
    <property type="evidence" value="ECO:0007669"/>
    <property type="project" value="TreeGrafter"/>
</dbReference>
<keyword evidence="13" id="KW-1185">Reference proteome</keyword>
<comment type="caution">
    <text evidence="12">The sequence shown here is derived from an EMBL/GenBank/DDBJ whole genome shotgun (WGS) entry which is preliminary data.</text>
</comment>
<comment type="similarity">
    <text evidence="2">Belongs to the snRNP Sm proteins family. SmF/LSm6 subfamily.</text>
</comment>
<feature type="region of interest" description="Disordered" evidence="10">
    <location>
        <begin position="1"/>
        <end position="57"/>
    </location>
</feature>
<dbReference type="InterPro" id="IPR001163">
    <property type="entry name" value="Sm_dom_euk/arc"/>
</dbReference>
<feature type="non-terminal residue" evidence="12">
    <location>
        <position position="1"/>
    </location>
</feature>
<accession>K0SEM8</accession>
<dbReference type="eggNOG" id="KOG3482">
    <property type="taxonomic scope" value="Eukaryota"/>
</dbReference>
<dbReference type="Proteomes" id="UP000266841">
    <property type="component" value="Unassembled WGS sequence"/>
</dbReference>
<dbReference type="SUPFAM" id="SSF50182">
    <property type="entry name" value="Sm-like ribonucleoproteins"/>
    <property type="match status" value="1"/>
</dbReference>
<keyword evidence="4" id="KW-0747">Spliceosome</keyword>
<feature type="compositionally biased region" description="Basic and acidic residues" evidence="10">
    <location>
        <begin position="24"/>
        <end position="38"/>
    </location>
</feature>
<dbReference type="PANTHER" id="PTHR11021">
    <property type="entry name" value="SMALL NUCLEAR RIBONUCLEOPROTEIN F SNRNP-F"/>
    <property type="match status" value="1"/>
</dbReference>
<evidence type="ECO:0000256" key="1">
    <source>
        <dbReference type="ARBA" id="ARBA00004123"/>
    </source>
</evidence>
<dbReference type="SMART" id="SM00651">
    <property type="entry name" value="Sm"/>
    <property type="match status" value="1"/>
</dbReference>
<dbReference type="InterPro" id="IPR016487">
    <property type="entry name" value="Lsm6/sSmF"/>
</dbReference>
<dbReference type="GO" id="GO:0071013">
    <property type="term" value="C:catalytic step 2 spliceosome"/>
    <property type="evidence" value="ECO:0007669"/>
    <property type="project" value="TreeGrafter"/>
</dbReference>
<organism evidence="12 13">
    <name type="scientific">Thalassiosira oceanica</name>
    <name type="common">Marine diatom</name>
    <dbReference type="NCBI Taxonomy" id="159749"/>
    <lineage>
        <taxon>Eukaryota</taxon>
        <taxon>Sar</taxon>
        <taxon>Stramenopiles</taxon>
        <taxon>Ochrophyta</taxon>
        <taxon>Bacillariophyta</taxon>
        <taxon>Coscinodiscophyceae</taxon>
        <taxon>Thalassiosirophycidae</taxon>
        <taxon>Thalassiosirales</taxon>
        <taxon>Thalassiosiraceae</taxon>
        <taxon>Thalassiosira</taxon>
    </lineage>
</organism>
<evidence type="ECO:0000259" key="11">
    <source>
        <dbReference type="PROSITE" id="PS52002"/>
    </source>
</evidence>
<evidence type="ECO:0000256" key="7">
    <source>
        <dbReference type="ARBA" id="ARBA00023242"/>
    </source>
</evidence>
<dbReference type="InterPro" id="IPR010920">
    <property type="entry name" value="LSM_dom_sf"/>
</dbReference>
<evidence type="ECO:0000256" key="3">
    <source>
        <dbReference type="ARBA" id="ARBA00022664"/>
    </source>
</evidence>
<keyword evidence="6" id="KW-0508">mRNA splicing</keyword>
<protein>
    <recommendedName>
        <fullName evidence="9">Sm protein F</fullName>
    </recommendedName>
</protein>
<dbReference type="OrthoDB" id="409625at2759"/>
<dbReference type="Gene3D" id="2.30.30.100">
    <property type="match status" value="1"/>
</dbReference>
<reference evidence="12 13" key="1">
    <citation type="journal article" date="2012" name="Genome Biol.">
        <title>Genome and low-iron response of an oceanic diatom adapted to chronic iron limitation.</title>
        <authorList>
            <person name="Lommer M."/>
            <person name="Specht M."/>
            <person name="Roy A.S."/>
            <person name="Kraemer L."/>
            <person name="Andreson R."/>
            <person name="Gutowska M.A."/>
            <person name="Wolf J."/>
            <person name="Bergner S.V."/>
            <person name="Schilhabel M.B."/>
            <person name="Klostermeier U.C."/>
            <person name="Beiko R.G."/>
            <person name="Rosenstiel P."/>
            <person name="Hippler M."/>
            <person name="Laroche J."/>
        </authorList>
    </citation>
    <scope>NUCLEOTIDE SEQUENCE [LARGE SCALE GENOMIC DNA]</scope>
    <source>
        <strain evidence="12 13">CCMP1005</strain>
    </source>
</reference>
<sequence length="184" mass="19813">DSPVRAEADGGRRGRGGVTVPARRRGDVARERAAEDRRHRGVPSPGQAVGASDADAADESIHCSPAAIPLPIPLSTPIWSTLFYRGGAAYCPPGSAADQSQLIVNPKPFLADLTGKHVRVRLKWGQEYQGKLASSDAYMNLQLEDTEEFIEGQFAGTLGEVLIRCNNVLYVKATDLKKEVAMQT</sequence>
<comment type="subcellular location">
    <subcellularLocation>
        <location evidence="1">Nucleus</location>
    </subcellularLocation>
</comment>
<dbReference type="Pfam" id="PF01423">
    <property type="entry name" value="LSM"/>
    <property type="match status" value="1"/>
</dbReference>
<dbReference type="InterPro" id="IPR034100">
    <property type="entry name" value="Sm_F"/>
</dbReference>
<evidence type="ECO:0000256" key="5">
    <source>
        <dbReference type="ARBA" id="ARBA00022884"/>
    </source>
</evidence>
<evidence type="ECO:0000313" key="12">
    <source>
        <dbReference type="EMBL" id="EJK63449.1"/>
    </source>
</evidence>
<evidence type="ECO:0000313" key="13">
    <source>
        <dbReference type="Proteomes" id="UP000266841"/>
    </source>
</evidence>
<evidence type="ECO:0000256" key="4">
    <source>
        <dbReference type="ARBA" id="ARBA00022728"/>
    </source>
</evidence>
<evidence type="ECO:0000256" key="8">
    <source>
        <dbReference type="ARBA" id="ARBA00023274"/>
    </source>
</evidence>
<proteinExistence type="inferred from homology"/>
<name>K0SEM8_THAOC</name>
<dbReference type="PANTHER" id="PTHR11021:SF0">
    <property type="entry name" value="SMALL NUCLEAR RIBONUCLEOPROTEIN F"/>
    <property type="match status" value="1"/>
</dbReference>
<evidence type="ECO:0000256" key="6">
    <source>
        <dbReference type="ARBA" id="ARBA00023187"/>
    </source>
</evidence>
<keyword evidence="8" id="KW-0687">Ribonucleoprotein</keyword>
<feature type="compositionally biased region" description="Basic and acidic residues" evidence="10">
    <location>
        <begin position="1"/>
        <end position="12"/>
    </location>
</feature>
<dbReference type="GO" id="GO:0000398">
    <property type="term" value="P:mRNA splicing, via spliceosome"/>
    <property type="evidence" value="ECO:0007669"/>
    <property type="project" value="InterPro"/>
</dbReference>
<evidence type="ECO:0000256" key="10">
    <source>
        <dbReference type="SAM" id="MobiDB-lite"/>
    </source>
</evidence>
<dbReference type="GO" id="GO:0003723">
    <property type="term" value="F:RNA binding"/>
    <property type="evidence" value="ECO:0007669"/>
    <property type="project" value="UniProtKB-KW"/>
</dbReference>
<keyword evidence="7" id="KW-0539">Nucleus</keyword>
<dbReference type="PROSITE" id="PS52002">
    <property type="entry name" value="SM"/>
    <property type="match status" value="1"/>
</dbReference>
<gene>
    <name evidence="12" type="ORF">THAOC_15885</name>
</gene>
<dbReference type="EMBL" id="AGNL01018240">
    <property type="protein sequence ID" value="EJK63449.1"/>
    <property type="molecule type" value="Genomic_DNA"/>
</dbReference>
<dbReference type="GO" id="GO:0005685">
    <property type="term" value="C:U1 snRNP"/>
    <property type="evidence" value="ECO:0007669"/>
    <property type="project" value="TreeGrafter"/>
</dbReference>